<feature type="transmembrane region" description="Helical" evidence="1">
    <location>
        <begin position="15"/>
        <end position="36"/>
    </location>
</feature>
<keyword evidence="1" id="KW-0812">Transmembrane</keyword>
<reference evidence="2 3" key="1">
    <citation type="journal article" date="2009" name="PLoS ONE">
        <title>Methylobacterium genome sequences: a reference blueprint to investigate microbial metabolism of C1 compounds from natural and industrial sources.</title>
        <authorList>
            <person name="Vuilleumier S."/>
            <person name="Chistoserdova L."/>
            <person name="Lee M.-C."/>
            <person name="Bringel F."/>
            <person name="Lajus A."/>
            <person name="Zhou Y."/>
            <person name="Gourion B."/>
            <person name="Barbe V."/>
            <person name="Chang J."/>
            <person name="Cruveiller S."/>
            <person name="Dossat C."/>
            <person name="Gillett W."/>
            <person name="Gruffaz C."/>
            <person name="Haugen E."/>
            <person name="Hourcade E."/>
            <person name="Levy R."/>
            <person name="Mangenot S."/>
            <person name="Muller E."/>
            <person name="Nadalig T."/>
            <person name="Pagni M."/>
            <person name="Penny C."/>
            <person name="Peyraud R."/>
            <person name="Robinson D.G."/>
            <person name="Roche D."/>
            <person name="Rouy Z."/>
            <person name="Saenampechek C."/>
            <person name="Salvignol G."/>
            <person name="Vallenet D."/>
            <person name="Wu Z."/>
            <person name="Marx C.J."/>
            <person name="Vorholt J.A."/>
            <person name="Olson M.V."/>
            <person name="Kaul R."/>
            <person name="Weissenbach J."/>
            <person name="Medigue C."/>
            <person name="Lidstrom M.E."/>
        </authorList>
    </citation>
    <scope>NUCLEOTIDE SEQUENCE [LARGE SCALE GENOMIC DNA]</scope>
    <source>
        <strain evidence="3">ATCC 14718 / DSM 1338 / JCM 2805 / NCIMB 9133 / AM1</strain>
    </source>
</reference>
<keyword evidence="1" id="KW-1133">Transmembrane helix</keyword>
<dbReference type="EMBL" id="CP001511">
    <property type="protein sequence ID" value="ACS43847.1"/>
    <property type="molecule type" value="Genomic_DNA"/>
</dbReference>
<organism evidence="2 3">
    <name type="scientific">Methylorubrum extorquens (strain ATCC 14718 / DSM 1338 / JCM 2805 / NCIMB 9133 / AM1)</name>
    <name type="common">Methylobacterium extorquens</name>
    <dbReference type="NCBI Taxonomy" id="272630"/>
    <lineage>
        <taxon>Bacteria</taxon>
        <taxon>Pseudomonadati</taxon>
        <taxon>Pseudomonadota</taxon>
        <taxon>Alphaproteobacteria</taxon>
        <taxon>Hyphomicrobiales</taxon>
        <taxon>Methylobacteriaceae</taxon>
        <taxon>Methylorubrum</taxon>
    </lineage>
</organism>
<keyword evidence="3" id="KW-1185">Reference proteome</keyword>
<protein>
    <submittedName>
        <fullName evidence="2">Uncharacterized protein</fullName>
    </submittedName>
</protein>
<accession>C5B5W5</accession>
<dbReference type="Proteomes" id="UP000009081">
    <property type="component" value="Plasmid megaplasmid"/>
</dbReference>
<keyword evidence="1" id="KW-0472">Membrane</keyword>
<name>C5B5W5_METEA</name>
<sequence>MYVAPAAKIVDQRRITGLGIGAAVLLGLALLAMLGLGLYVGVDYAAWSTSTQGQRMAAAVSLGLACGALFALLADVARHALR</sequence>
<proteinExistence type="predicted"/>
<dbReference type="HOGENOM" id="CLU_2554342_0_0_5"/>
<dbReference type="KEGG" id="mea:Mex_2p1067"/>
<evidence type="ECO:0000313" key="3">
    <source>
        <dbReference type="Proteomes" id="UP000009081"/>
    </source>
</evidence>
<geneLocation type="plasmid" evidence="2 3">
    <name>megaplasmid</name>
</geneLocation>
<gene>
    <name evidence="2" type="ordered locus">MexAM1_META2p1067</name>
</gene>
<evidence type="ECO:0000313" key="2">
    <source>
        <dbReference type="EMBL" id="ACS43847.1"/>
    </source>
</evidence>
<keyword evidence="2" id="KW-0614">Plasmid</keyword>
<evidence type="ECO:0000256" key="1">
    <source>
        <dbReference type="SAM" id="Phobius"/>
    </source>
</evidence>
<feature type="transmembrane region" description="Helical" evidence="1">
    <location>
        <begin position="56"/>
        <end position="77"/>
    </location>
</feature>
<dbReference type="RefSeq" id="WP_003605652.1">
    <property type="nucleotide sequence ID" value="NC_012811.1"/>
</dbReference>
<dbReference type="AlphaFoldDB" id="C5B5W5"/>